<name>A0A1L7XSD9_9HELO</name>
<sequence>MAEGGVRATGAASDSLSKKRLIVCCDGTWNDSISTDSPLTNVSRISRLIKDTSEGGIPQVVYYQNGVGSGTSKPGNVIDGMSGRGISANIRDAYTFLCHNISHDSETQIDDIILIGFSRGAFTVRGVAALIEDVGLLTKSGLRSLRKVYDLWKIQPQNQASRTAAKQALNILLDDLTNAGERRLDFKIKVCAVWDTVGSLGFPAPGPIPQKASKRLAHINSKLCGNIEVAIQALALNERRKNFQATVWEAAPGQVLKQCWFLGAHSDVGGGNKDTGLANITLVWMLAQLYGYVCFNEDLLVKFTSQQVSVTNEEQSREFGLEINILPGDKVDAARATSAAPGITHSYRRTKTKVNILRSTGKVKNSFRGVFLFAGSQARKPCQYLMSEKGLLRNSKSNPTPTNETIHFTVRILLGTGRRTCAAMKKYHTSIVDKRVSWHLRTKRGRGTGICLAEDGFGDQERRLLRLWMDAEKDSVGTTSITIGSAVSINAGFGINAGVSVETSHVTIGAPEGALTTNLPLSSLLLPFLGEVGNPTILYPNSEKVFVQVGGPGGIPGVNVDAGVLVER</sequence>
<protein>
    <recommendedName>
        <fullName evidence="1">T6SS Phospholipase effector Tle1-like catalytic domain-containing protein</fullName>
    </recommendedName>
</protein>
<dbReference type="PANTHER" id="PTHR33840:SF1">
    <property type="entry name" value="TLE1 PHOSPHOLIPASE DOMAIN-CONTAINING PROTEIN"/>
    <property type="match status" value="1"/>
</dbReference>
<keyword evidence="3" id="KW-1185">Reference proteome</keyword>
<dbReference type="Proteomes" id="UP000184330">
    <property type="component" value="Unassembled WGS sequence"/>
</dbReference>
<dbReference type="InterPro" id="IPR018712">
    <property type="entry name" value="Tle1-like_cat"/>
</dbReference>
<evidence type="ECO:0000313" key="2">
    <source>
        <dbReference type="EMBL" id="CZR67961.1"/>
    </source>
</evidence>
<dbReference type="Pfam" id="PF09994">
    <property type="entry name" value="T6SS_Tle1-like_cat"/>
    <property type="match status" value="1"/>
</dbReference>
<dbReference type="AlphaFoldDB" id="A0A1L7XSD9"/>
<reference evidence="2 3" key="1">
    <citation type="submission" date="2016-03" db="EMBL/GenBank/DDBJ databases">
        <authorList>
            <person name="Ploux O."/>
        </authorList>
    </citation>
    <scope>NUCLEOTIDE SEQUENCE [LARGE SCALE GENOMIC DNA]</scope>
    <source>
        <strain evidence="2 3">UAMH 11012</strain>
    </source>
</reference>
<dbReference type="OrthoDB" id="3162439at2759"/>
<accession>A0A1L7XSD9</accession>
<proteinExistence type="predicted"/>
<evidence type="ECO:0000259" key="1">
    <source>
        <dbReference type="Pfam" id="PF09994"/>
    </source>
</evidence>
<dbReference type="EMBL" id="FJOG01000049">
    <property type="protein sequence ID" value="CZR67961.1"/>
    <property type="molecule type" value="Genomic_DNA"/>
</dbReference>
<dbReference type="STRING" id="576137.A0A1L7XSD9"/>
<gene>
    <name evidence="2" type="ORF">PAC_17860</name>
</gene>
<feature type="domain" description="T6SS Phospholipase effector Tle1-like catalytic" evidence="1">
    <location>
        <begin position="19"/>
        <end position="288"/>
    </location>
</feature>
<organism evidence="2 3">
    <name type="scientific">Phialocephala subalpina</name>
    <dbReference type="NCBI Taxonomy" id="576137"/>
    <lineage>
        <taxon>Eukaryota</taxon>
        <taxon>Fungi</taxon>
        <taxon>Dikarya</taxon>
        <taxon>Ascomycota</taxon>
        <taxon>Pezizomycotina</taxon>
        <taxon>Leotiomycetes</taxon>
        <taxon>Helotiales</taxon>
        <taxon>Mollisiaceae</taxon>
        <taxon>Phialocephala</taxon>
        <taxon>Phialocephala fortinii species complex</taxon>
    </lineage>
</organism>
<dbReference type="PANTHER" id="PTHR33840">
    <property type="match status" value="1"/>
</dbReference>
<evidence type="ECO:0000313" key="3">
    <source>
        <dbReference type="Proteomes" id="UP000184330"/>
    </source>
</evidence>